<dbReference type="InterPro" id="IPR018383">
    <property type="entry name" value="UPF0324_pro"/>
</dbReference>
<gene>
    <name evidence="8" type="ORF">AACH10_12115</name>
</gene>
<evidence type="ECO:0000256" key="1">
    <source>
        <dbReference type="ARBA" id="ARBA00004651"/>
    </source>
</evidence>
<feature type="transmembrane region" description="Helical" evidence="7">
    <location>
        <begin position="229"/>
        <end position="247"/>
    </location>
</feature>
<protein>
    <submittedName>
        <fullName evidence="8">Sulfate exporter family transporter</fullName>
    </submittedName>
</protein>
<dbReference type="EMBL" id="JBBUTH010000007">
    <property type="protein sequence ID" value="MEK8050985.1"/>
    <property type="molecule type" value="Genomic_DNA"/>
</dbReference>
<feature type="transmembrane region" description="Helical" evidence="7">
    <location>
        <begin position="164"/>
        <end position="184"/>
    </location>
</feature>
<evidence type="ECO:0000256" key="5">
    <source>
        <dbReference type="ARBA" id="ARBA00022989"/>
    </source>
</evidence>
<feature type="transmembrane region" description="Helical" evidence="7">
    <location>
        <begin position="196"/>
        <end position="217"/>
    </location>
</feature>
<comment type="subcellular location">
    <subcellularLocation>
        <location evidence="1">Cell membrane</location>
        <topology evidence="1">Multi-pass membrane protein</topology>
    </subcellularLocation>
</comment>
<evidence type="ECO:0000256" key="4">
    <source>
        <dbReference type="ARBA" id="ARBA00022692"/>
    </source>
</evidence>
<evidence type="ECO:0000256" key="3">
    <source>
        <dbReference type="ARBA" id="ARBA00022475"/>
    </source>
</evidence>
<keyword evidence="6 7" id="KW-0472">Membrane</keyword>
<reference evidence="8 9" key="1">
    <citation type="submission" date="2024-04" db="EMBL/GenBank/DDBJ databases">
        <title>Novel species of the genus Ideonella isolated from streams.</title>
        <authorList>
            <person name="Lu H."/>
        </authorList>
    </citation>
    <scope>NUCLEOTIDE SEQUENCE [LARGE SCALE GENOMIC DNA]</scope>
    <source>
        <strain evidence="8 9">DXS22W</strain>
    </source>
</reference>
<feature type="transmembrane region" description="Helical" evidence="7">
    <location>
        <begin position="132"/>
        <end position="152"/>
    </location>
</feature>
<dbReference type="Proteomes" id="UP001365405">
    <property type="component" value="Unassembled WGS sequence"/>
</dbReference>
<keyword evidence="4 7" id="KW-0812">Transmembrane</keyword>
<accession>A0ABU9CKI5</accession>
<dbReference type="PANTHER" id="PTHR30106:SF2">
    <property type="entry name" value="UPF0324 INNER MEMBRANE PROTEIN YEIH"/>
    <property type="match status" value="1"/>
</dbReference>
<comment type="similarity">
    <text evidence="2">Belongs to the UPF0324 family.</text>
</comment>
<feature type="transmembrane region" description="Helical" evidence="7">
    <location>
        <begin position="98"/>
        <end position="120"/>
    </location>
</feature>
<keyword evidence="5 7" id="KW-1133">Transmembrane helix</keyword>
<keyword evidence="3" id="KW-1003">Cell membrane</keyword>
<feature type="transmembrane region" description="Helical" evidence="7">
    <location>
        <begin position="324"/>
        <end position="346"/>
    </location>
</feature>
<proteinExistence type="inferred from homology"/>
<evidence type="ECO:0000256" key="6">
    <source>
        <dbReference type="ARBA" id="ARBA00023136"/>
    </source>
</evidence>
<dbReference type="Pfam" id="PF03601">
    <property type="entry name" value="Cons_hypoth698"/>
    <property type="match status" value="1"/>
</dbReference>
<sequence>MKPAFVGPAAPRAWLSAALAARWRGLMLCAVIAMAASLIARLHGGPQLLYALLFGVSFHFLHEDERIRPGVELCTSLVLRLGVALLGARITLEQIAALGWASALAVVACVLSTVLLGIGLARRLGLDTAQGLLSGCATAICGASAALALSAVLPRSREQDRFTLLVVVTVTAFSTLAMLIYPLLAHALHLTPGQAGLFIGGSIHDVAQVVAAGYLLGTVAGDTATVVKLFRVSLLALVVLAAAAAYRSRTADSGTGARLRLTALVPWFLWLFLALVLLQSAHAIPPAMLPMLAEVSRDCLVLAIAALGVKTSFQALLRTGWRPFVLLLTETVWLGAAWLLVLLAGWTH</sequence>
<evidence type="ECO:0000313" key="9">
    <source>
        <dbReference type="Proteomes" id="UP001365405"/>
    </source>
</evidence>
<feature type="transmembrane region" description="Helical" evidence="7">
    <location>
        <begin position="21"/>
        <end position="39"/>
    </location>
</feature>
<comment type="caution">
    <text evidence="8">The sequence shown here is derived from an EMBL/GenBank/DDBJ whole genome shotgun (WGS) entry which is preliminary data.</text>
</comment>
<dbReference type="PANTHER" id="PTHR30106">
    <property type="entry name" value="INNER MEMBRANE PROTEIN YEIH-RELATED"/>
    <property type="match status" value="1"/>
</dbReference>
<feature type="transmembrane region" description="Helical" evidence="7">
    <location>
        <begin position="259"/>
        <end position="280"/>
    </location>
</feature>
<name>A0ABU9CKI5_9BURK</name>
<dbReference type="RefSeq" id="WP_341410678.1">
    <property type="nucleotide sequence ID" value="NZ_JBBUTH010000007.1"/>
</dbReference>
<keyword evidence="9" id="KW-1185">Reference proteome</keyword>
<evidence type="ECO:0000313" key="8">
    <source>
        <dbReference type="EMBL" id="MEK8050985.1"/>
    </source>
</evidence>
<evidence type="ECO:0000256" key="2">
    <source>
        <dbReference type="ARBA" id="ARBA00007977"/>
    </source>
</evidence>
<organism evidence="8 9">
    <name type="scientific">Pseudaquabacterium inlustre</name>
    <dbReference type="NCBI Taxonomy" id="2984192"/>
    <lineage>
        <taxon>Bacteria</taxon>
        <taxon>Pseudomonadati</taxon>
        <taxon>Pseudomonadota</taxon>
        <taxon>Betaproteobacteria</taxon>
        <taxon>Burkholderiales</taxon>
        <taxon>Sphaerotilaceae</taxon>
        <taxon>Pseudaquabacterium</taxon>
    </lineage>
</organism>
<evidence type="ECO:0000256" key="7">
    <source>
        <dbReference type="SAM" id="Phobius"/>
    </source>
</evidence>